<keyword evidence="2" id="KW-0378">Hydrolase</keyword>
<dbReference type="NCBIfam" id="TIGR00369">
    <property type="entry name" value="unchar_dom_1"/>
    <property type="match status" value="1"/>
</dbReference>
<dbReference type="InterPro" id="IPR006683">
    <property type="entry name" value="Thioestr_dom"/>
</dbReference>
<dbReference type="InterPro" id="IPR029069">
    <property type="entry name" value="HotDog_dom_sf"/>
</dbReference>
<dbReference type="InterPro" id="IPR003736">
    <property type="entry name" value="PAAI_dom"/>
</dbReference>
<keyword evidence="5" id="KW-1185">Reference proteome</keyword>
<dbReference type="Pfam" id="PF03061">
    <property type="entry name" value="4HBT"/>
    <property type="match status" value="1"/>
</dbReference>
<evidence type="ECO:0000256" key="2">
    <source>
        <dbReference type="ARBA" id="ARBA00022801"/>
    </source>
</evidence>
<dbReference type="EMBL" id="JAPDOB010000002">
    <property type="protein sequence ID" value="MCW3798557.1"/>
    <property type="molecule type" value="Genomic_DNA"/>
</dbReference>
<evidence type="ECO:0000259" key="3">
    <source>
        <dbReference type="Pfam" id="PF03061"/>
    </source>
</evidence>
<dbReference type="SUPFAM" id="SSF54637">
    <property type="entry name" value="Thioesterase/thiol ester dehydrase-isomerase"/>
    <property type="match status" value="1"/>
</dbReference>
<dbReference type="CDD" id="cd03443">
    <property type="entry name" value="PaaI_thioesterase"/>
    <property type="match status" value="1"/>
</dbReference>
<evidence type="ECO:0000313" key="4">
    <source>
        <dbReference type="EMBL" id="MCW3798557.1"/>
    </source>
</evidence>
<comment type="similarity">
    <text evidence="1">Belongs to the thioesterase PaaI family.</text>
</comment>
<dbReference type="PANTHER" id="PTHR21660:SF1">
    <property type="entry name" value="ACYL-COENZYME A THIOESTERASE 13"/>
    <property type="match status" value="1"/>
</dbReference>
<dbReference type="RefSeq" id="WP_264883449.1">
    <property type="nucleotide sequence ID" value="NZ_JAPDOB010000002.1"/>
</dbReference>
<reference evidence="4 5" key="1">
    <citation type="submission" date="2022-10" db="EMBL/GenBank/DDBJ databases">
        <title>Sphingomonas sp.</title>
        <authorList>
            <person name="Jin C."/>
        </authorList>
    </citation>
    <scope>NUCLEOTIDE SEQUENCE [LARGE SCALE GENOMIC DNA]</scope>
    <source>
        <strain evidence="4 5">BN140010</strain>
    </source>
</reference>
<evidence type="ECO:0000313" key="5">
    <source>
        <dbReference type="Proteomes" id="UP001526246"/>
    </source>
</evidence>
<dbReference type="InterPro" id="IPR039298">
    <property type="entry name" value="ACOT13"/>
</dbReference>
<dbReference type="Proteomes" id="UP001526246">
    <property type="component" value="Unassembled WGS sequence"/>
</dbReference>
<comment type="caution">
    <text evidence="4">The sequence shown here is derived from an EMBL/GenBank/DDBJ whole genome shotgun (WGS) entry which is preliminary data.</text>
</comment>
<protein>
    <submittedName>
        <fullName evidence="4">PaaI family thioesterase</fullName>
    </submittedName>
</protein>
<name>A0ABT3JHK0_9SPHN</name>
<evidence type="ECO:0000256" key="1">
    <source>
        <dbReference type="ARBA" id="ARBA00008324"/>
    </source>
</evidence>
<feature type="domain" description="Thioesterase" evidence="3">
    <location>
        <begin position="45"/>
        <end position="110"/>
    </location>
</feature>
<sequence length="129" mass="13281">MALDAANHASPFHRVTGFEVAQAGEGTAEIHFASARELLNHAAALHAGVQCAALDTVCGYAAATLAGPVVTLQMTTQFLSSAKGERFIARGSVVKAGKSQLFAEAQLFAVTEEAERLVATAAAVLTRVG</sequence>
<proteinExistence type="inferred from homology"/>
<dbReference type="PANTHER" id="PTHR21660">
    <property type="entry name" value="THIOESTERASE SUPERFAMILY MEMBER-RELATED"/>
    <property type="match status" value="1"/>
</dbReference>
<dbReference type="Gene3D" id="3.10.129.10">
    <property type="entry name" value="Hotdog Thioesterase"/>
    <property type="match status" value="1"/>
</dbReference>
<organism evidence="4 5">
    <name type="scientific">Sphingomonas arvum</name>
    <dbReference type="NCBI Taxonomy" id="2992113"/>
    <lineage>
        <taxon>Bacteria</taxon>
        <taxon>Pseudomonadati</taxon>
        <taxon>Pseudomonadota</taxon>
        <taxon>Alphaproteobacteria</taxon>
        <taxon>Sphingomonadales</taxon>
        <taxon>Sphingomonadaceae</taxon>
        <taxon>Sphingomonas</taxon>
    </lineage>
</organism>
<accession>A0ABT3JHK0</accession>
<gene>
    <name evidence="4" type="ORF">OMW55_12140</name>
</gene>